<dbReference type="EMBL" id="JACMSC010000002">
    <property type="protein sequence ID" value="KAG6531401.1"/>
    <property type="molecule type" value="Genomic_DNA"/>
</dbReference>
<dbReference type="GO" id="GO:0016567">
    <property type="term" value="P:protein ubiquitination"/>
    <property type="evidence" value="ECO:0007669"/>
    <property type="project" value="UniProtKB-UniPathway"/>
</dbReference>
<keyword evidence="10" id="KW-0812">Transmembrane</keyword>
<dbReference type="InterPro" id="IPR044600">
    <property type="entry name" value="ATL1/ATL16-like"/>
</dbReference>
<dbReference type="AlphaFoldDB" id="A0A8J5M1E0"/>
<accession>A0A8J5M1E0</accession>
<dbReference type="PANTHER" id="PTHR46913:SF19">
    <property type="entry name" value="RING-TYPE E3 UBIQUITIN TRANSFERASE"/>
    <property type="match status" value="1"/>
</dbReference>
<keyword evidence="10" id="KW-1133">Transmembrane helix</keyword>
<dbReference type="InterPro" id="IPR001841">
    <property type="entry name" value="Znf_RING"/>
</dbReference>
<organism evidence="12 13">
    <name type="scientific">Zingiber officinale</name>
    <name type="common">Ginger</name>
    <name type="synonym">Amomum zingiber</name>
    <dbReference type="NCBI Taxonomy" id="94328"/>
    <lineage>
        <taxon>Eukaryota</taxon>
        <taxon>Viridiplantae</taxon>
        <taxon>Streptophyta</taxon>
        <taxon>Embryophyta</taxon>
        <taxon>Tracheophyta</taxon>
        <taxon>Spermatophyta</taxon>
        <taxon>Magnoliopsida</taxon>
        <taxon>Liliopsida</taxon>
        <taxon>Zingiberales</taxon>
        <taxon>Zingiberaceae</taxon>
        <taxon>Zingiber</taxon>
    </lineage>
</organism>
<evidence type="ECO:0000256" key="10">
    <source>
        <dbReference type="SAM" id="Phobius"/>
    </source>
</evidence>
<dbReference type="EC" id="2.3.2.27" evidence="3"/>
<reference evidence="12 13" key="1">
    <citation type="submission" date="2020-08" db="EMBL/GenBank/DDBJ databases">
        <title>Plant Genome Project.</title>
        <authorList>
            <person name="Zhang R.-G."/>
        </authorList>
    </citation>
    <scope>NUCLEOTIDE SEQUENCE [LARGE SCALE GENOMIC DNA]</scope>
    <source>
        <tissue evidence="12">Rhizome</tissue>
    </source>
</reference>
<evidence type="ECO:0000256" key="2">
    <source>
        <dbReference type="ARBA" id="ARBA00004906"/>
    </source>
</evidence>
<evidence type="ECO:0000256" key="5">
    <source>
        <dbReference type="ARBA" id="ARBA00022723"/>
    </source>
</evidence>
<comment type="caution">
    <text evidence="12">The sequence shown here is derived from an EMBL/GenBank/DDBJ whole genome shotgun (WGS) entry which is preliminary data.</text>
</comment>
<keyword evidence="10" id="KW-0472">Membrane</keyword>
<keyword evidence="6 9" id="KW-0863">Zinc-finger</keyword>
<dbReference type="Proteomes" id="UP000734854">
    <property type="component" value="Unassembled WGS sequence"/>
</dbReference>
<evidence type="ECO:0000313" key="13">
    <source>
        <dbReference type="Proteomes" id="UP000734854"/>
    </source>
</evidence>
<keyword evidence="5" id="KW-0479">Metal-binding</keyword>
<evidence type="ECO:0000256" key="9">
    <source>
        <dbReference type="PROSITE-ProRule" id="PRU00175"/>
    </source>
</evidence>
<dbReference type="CDD" id="cd16454">
    <property type="entry name" value="RING-H2_PA-TM-RING"/>
    <property type="match status" value="1"/>
</dbReference>
<name>A0A8J5M1E0_ZINOF</name>
<keyword evidence="8" id="KW-0862">Zinc</keyword>
<dbReference type="OrthoDB" id="8062037at2759"/>
<evidence type="ECO:0000256" key="3">
    <source>
        <dbReference type="ARBA" id="ARBA00012483"/>
    </source>
</evidence>
<evidence type="ECO:0000256" key="8">
    <source>
        <dbReference type="ARBA" id="ARBA00022833"/>
    </source>
</evidence>
<feature type="domain" description="RING-type" evidence="11">
    <location>
        <begin position="92"/>
        <end position="134"/>
    </location>
</feature>
<feature type="transmembrane region" description="Helical" evidence="10">
    <location>
        <begin position="29"/>
        <end position="55"/>
    </location>
</feature>
<dbReference type="Pfam" id="PF13639">
    <property type="entry name" value="zf-RING_2"/>
    <property type="match status" value="1"/>
</dbReference>
<keyword evidence="4" id="KW-0808">Transferase</keyword>
<dbReference type="SMART" id="SM00184">
    <property type="entry name" value="RING"/>
    <property type="match status" value="1"/>
</dbReference>
<dbReference type="UniPathway" id="UPA00143"/>
<evidence type="ECO:0000256" key="1">
    <source>
        <dbReference type="ARBA" id="ARBA00000900"/>
    </source>
</evidence>
<keyword evidence="13" id="KW-1185">Reference proteome</keyword>
<comment type="pathway">
    <text evidence="2">Protein modification; protein ubiquitination.</text>
</comment>
<keyword evidence="7" id="KW-0833">Ubl conjugation pathway</keyword>
<proteinExistence type="predicted"/>
<gene>
    <name evidence="12" type="ORF">ZIOFF_005207</name>
</gene>
<dbReference type="GO" id="GO:0061630">
    <property type="term" value="F:ubiquitin protein ligase activity"/>
    <property type="evidence" value="ECO:0007669"/>
    <property type="project" value="UniProtKB-EC"/>
</dbReference>
<dbReference type="GO" id="GO:0008270">
    <property type="term" value="F:zinc ion binding"/>
    <property type="evidence" value="ECO:0007669"/>
    <property type="project" value="UniProtKB-KW"/>
</dbReference>
<sequence length="196" mass="20437">MGPPGFEKCSSPTGCSAANGAVSSRVDSIFLIMLFAFSAAVVALYLAYLVSSLVLRVLRLYLAKAAVGAISATEFKASDGSFLDGADAAVDCVVCLSEIRDGELVRVLPKCRHVFHVPCIDPWLKFHANCPICRANLAGDAVNDNDVDVESGAPTVSPAPAGDGEMENGVGTGMNSTQAIDPPSIETSAFIEIDVR</sequence>
<evidence type="ECO:0000259" key="11">
    <source>
        <dbReference type="PROSITE" id="PS50089"/>
    </source>
</evidence>
<dbReference type="PANTHER" id="PTHR46913">
    <property type="entry name" value="RING-H2 FINGER PROTEIN ATL16"/>
    <property type="match status" value="1"/>
</dbReference>
<evidence type="ECO:0000313" key="12">
    <source>
        <dbReference type="EMBL" id="KAG6531401.1"/>
    </source>
</evidence>
<dbReference type="PROSITE" id="PS50089">
    <property type="entry name" value="ZF_RING_2"/>
    <property type="match status" value="1"/>
</dbReference>
<evidence type="ECO:0000256" key="6">
    <source>
        <dbReference type="ARBA" id="ARBA00022771"/>
    </source>
</evidence>
<evidence type="ECO:0000256" key="7">
    <source>
        <dbReference type="ARBA" id="ARBA00022786"/>
    </source>
</evidence>
<comment type="catalytic activity">
    <reaction evidence="1">
        <text>S-ubiquitinyl-[E2 ubiquitin-conjugating enzyme]-L-cysteine + [acceptor protein]-L-lysine = [E2 ubiquitin-conjugating enzyme]-L-cysteine + N(6)-ubiquitinyl-[acceptor protein]-L-lysine.</text>
        <dbReference type="EC" id="2.3.2.27"/>
    </reaction>
</comment>
<evidence type="ECO:0000256" key="4">
    <source>
        <dbReference type="ARBA" id="ARBA00022679"/>
    </source>
</evidence>
<protein>
    <recommendedName>
        <fullName evidence="3">RING-type E3 ubiquitin transferase</fullName>
        <ecNumber evidence="3">2.3.2.27</ecNumber>
    </recommendedName>
</protein>